<feature type="transmembrane region" description="Helical" evidence="2">
    <location>
        <begin position="75"/>
        <end position="93"/>
    </location>
</feature>
<dbReference type="PANTHER" id="PTHR36435">
    <property type="entry name" value="SLR1288 PROTEIN"/>
    <property type="match status" value="1"/>
</dbReference>
<evidence type="ECO:0000313" key="5">
    <source>
        <dbReference type="Proteomes" id="UP000177273"/>
    </source>
</evidence>
<dbReference type="Proteomes" id="UP000177273">
    <property type="component" value="Unassembled WGS sequence"/>
</dbReference>
<feature type="transmembrane region" description="Helical" evidence="2">
    <location>
        <begin position="34"/>
        <end position="54"/>
    </location>
</feature>
<comment type="similarity">
    <text evidence="1">Belongs to the UPF0177 family.</text>
</comment>
<reference evidence="5" key="1">
    <citation type="submission" date="2016-09" db="EMBL/GenBank/DDBJ databases">
        <title>Draft genome sequence of a novel species of the family Streptococcaceae isolated from flowers.</title>
        <authorList>
            <person name="Chuah L.-O."/>
            <person name="Yap K.-P."/>
            <person name="Thong K.L."/>
            <person name="Liong M.T."/>
            <person name="Ahmad R."/>
            <person name="Rusul G."/>
        </authorList>
    </citation>
    <scope>NUCLEOTIDE SEQUENCE [LARGE SCALE GENOMIC DNA]</scope>
    <source>
        <strain evidence="5">HibF3</strain>
    </source>
</reference>
<dbReference type="GO" id="GO:0080120">
    <property type="term" value="P:CAAX-box protein maturation"/>
    <property type="evidence" value="ECO:0007669"/>
    <property type="project" value="UniProtKB-ARBA"/>
</dbReference>
<evidence type="ECO:0000313" key="4">
    <source>
        <dbReference type="EMBL" id="OFI45719.1"/>
    </source>
</evidence>
<feature type="transmembrane region" description="Helical" evidence="2">
    <location>
        <begin position="140"/>
        <end position="157"/>
    </location>
</feature>
<feature type="transmembrane region" description="Helical" evidence="2">
    <location>
        <begin position="9"/>
        <end position="28"/>
    </location>
</feature>
<dbReference type="Pfam" id="PF02517">
    <property type="entry name" value="Rce1-like"/>
    <property type="match status" value="1"/>
</dbReference>
<feature type="domain" description="CAAX prenyl protease 2/Lysostaphin resistance protein A-like" evidence="3">
    <location>
        <begin position="107"/>
        <end position="199"/>
    </location>
</feature>
<proteinExistence type="inferred from homology"/>
<organism evidence="4 5">
    <name type="scientific">Floricoccus penangensis</name>
    <dbReference type="NCBI Taxonomy" id="1859475"/>
    <lineage>
        <taxon>Bacteria</taxon>
        <taxon>Bacillati</taxon>
        <taxon>Bacillota</taxon>
        <taxon>Bacilli</taxon>
        <taxon>Lactobacillales</taxon>
        <taxon>Streptococcaceae</taxon>
        <taxon>Floricoccus</taxon>
    </lineage>
</organism>
<dbReference type="InterPro" id="IPR003675">
    <property type="entry name" value="Rce1/LyrA-like_dom"/>
</dbReference>
<sequence>MKKIIGNSFIYIALITLYSYFEFIIKDISTESKLTYILIVAACILFCLVIYYIYKYFLRKNNPYHFEEEKVTKYNIKWFILFLISALLIQHFGSLFDPTNSKSQITFVGIAITVFVAPVVEELICRGIFFAFFLKRKSQYTSMFFILLTSSLIFAILHLRYNIISFTNVLLVGFILGSTYIKTRKIIFPILIHMILNLISFF</sequence>
<dbReference type="InterPro" id="IPR052710">
    <property type="entry name" value="CAAX_protease"/>
</dbReference>
<dbReference type="RefSeq" id="WP_070788683.1">
    <property type="nucleotide sequence ID" value="NZ_MKIQ01000031.1"/>
</dbReference>
<dbReference type="AlphaFoldDB" id="A0A9Q5NZF6"/>
<feature type="transmembrane region" description="Helical" evidence="2">
    <location>
        <begin position="105"/>
        <end position="133"/>
    </location>
</feature>
<dbReference type="OrthoDB" id="8607342at2"/>
<keyword evidence="2" id="KW-0812">Transmembrane</keyword>
<feature type="transmembrane region" description="Helical" evidence="2">
    <location>
        <begin position="163"/>
        <end position="181"/>
    </location>
</feature>
<evidence type="ECO:0000256" key="2">
    <source>
        <dbReference type="SAM" id="Phobius"/>
    </source>
</evidence>
<dbReference type="PANTHER" id="PTHR36435:SF1">
    <property type="entry name" value="CAAX AMINO TERMINAL PROTEASE FAMILY PROTEIN"/>
    <property type="match status" value="1"/>
</dbReference>
<evidence type="ECO:0000259" key="3">
    <source>
        <dbReference type="Pfam" id="PF02517"/>
    </source>
</evidence>
<comment type="caution">
    <text evidence="4">The sequence shown here is derived from an EMBL/GenBank/DDBJ whole genome shotgun (WGS) entry which is preliminary data.</text>
</comment>
<accession>A0A9Q5NZF6</accession>
<protein>
    <recommendedName>
        <fullName evidence="3">CAAX prenyl protease 2/Lysostaphin resistance protein A-like domain-containing protein</fullName>
    </recommendedName>
</protein>
<dbReference type="GO" id="GO:0004175">
    <property type="term" value="F:endopeptidase activity"/>
    <property type="evidence" value="ECO:0007669"/>
    <property type="project" value="UniProtKB-ARBA"/>
</dbReference>
<keyword evidence="5" id="KW-1185">Reference proteome</keyword>
<gene>
    <name evidence="4" type="ORF">BG262_06900</name>
</gene>
<evidence type="ECO:0000256" key="1">
    <source>
        <dbReference type="ARBA" id="ARBA00009067"/>
    </source>
</evidence>
<name>A0A9Q5NZF6_9LACT</name>
<keyword evidence="2" id="KW-1133">Transmembrane helix</keyword>
<dbReference type="EMBL" id="MKIQ01000031">
    <property type="protein sequence ID" value="OFI45719.1"/>
    <property type="molecule type" value="Genomic_DNA"/>
</dbReference>
<keyword evidence="2" id="KW-0472">Membrane</keyword>